<reference evidence="2 3" key="1">
    <citation type="submission" date="2017-03" db="EMBL/GenBank/DDBJ databases">
        <title>Isolation of Levoglucosan Utilizing Bacteria.</title>
        <authorList>
            <person name="Arya A.S."/>
        </authorList>
    </citation>
    <scope>NUCLEOTIDE SEQUENCE [LARGE SCALE GENOMIC DNA]</scope>
    <source>
        <strain evidence="2 3">MEC069</strain>
    </source>
</reference>
<sequence length="156" mass="17481">MKVITIRQPWATLIALGEKRYETRSWQTAHRGVLAIHAGQTLDQLACRQEPIATMLQQYGFTAKTLPLGAVIATCQLVDCLRVAADKDGRAWLERFGADTVAVDGNEYRFGDYAAGRYAWELREVTPVRPSKVKGRLSLWEWDPPAGLLEDLPGLR</sequence>
<comment type="caution">
    <text evidence="2">The sequence shown here is derived from an EMBL/GenBank/DDBJ whole genome shotgun (WGS) entry which is preliminary data.</text>
</comment>
<dbReference type="InterPro" id="IPR015947">
    <property type="entry name" value="PUA-like_sf"/>
</dbReference>
<feature type="domain" description="ASCH" evidence="1">
    <location>
        <begin position="4"/>
        <end position="41"/>
    </location>
</feature>
<gene>
    <name evidence="2" type="ORF">B5M42_05450</name>
</gene>
<proteinExistence type="predicted"/>
<keyword evidence="3" id="KW-1185">Reference proteome</keyword>
<dbReference type="RefSeq" id="WP_134750561.1">
    <property type="nucleotide sequence ID" value="NZ_MYFO02000001.1"/>
</dbReference>
<protein>
    <recommendedName>
        <fullName evidence="1">ASCH domain-containing protein</fullName>
    </recommendedName>
</protein>
<dbReference type="Pfam" id="PF04266">
    <property type="entry name" value="ASCH"/>
    <property type="match status" value="1"/>
</dbReference>
<accession>A0A4Y8Q720</accession>
<dbReference type="EMBL" id="MYFO01000005">
    <property type="protein sequence ID" value="TFE90113.1"/>
    <property type="molecule type" value="Genomic_DNA"/>
</dbReference>
<dbReference type="Gene3D" id="2.30.130.30">
    <property type="entry name" value="Hypothetical protein"/>
    <property type="match status" value="1"/>
</dbReference>
<dbReference type="SUPFAM" id="SSF88697">
    <property type="entry name" value="PUA domain-like"/>
    <property type="match status" value="1"/>
</dbReference>
<dbReference type="InterPro" id="IPR007374">
    <property type="entry name" value="ASCH_domain"/>
</dbReference>
<evidence type="ECO:0000313" key="3">
    <source>
        <dbReference type="Proteomes" id="UP000298246"/>
    </source>
</evidence>
<name>A0A4Y8Q720_9BACL</name>
<dbReference type="CDD" id="cd06554">
    <property type="entry name" value="ASCH_ASC-1_like"/>
    <property type="match status" value="1"/>
</dbReference>
<evidence type="ECO:0000259" key="1">
    <source>
        <dbReference type="Pfam" id="PF04266"/>
    </source>
</evidence>
<evidence type="ECO:0000313" key="2">
    <source>
        <dbReference type="EMBL" id="TFE90113.1"/>
    </source>
</evidence>
<organism evidence="2 3">
    <name type="scientific">Paenibacillus athensensis</name>
    <dbReference type="NCBI Taxonomy" id="1967502"/>
    <lineage>
        <taxon>Bacteria</taxon>
        <taxon>Bacillati</taxon>
        <taxon>Bacillota</taxon>
        <taxon>Bacilli</taxon>
        <taxon>Bacillales</taxon>
        <taxon>Paenibacillaceae</taxon>
        <taxon>Paenibacillus</taxon>
    </lineage>
</organism>
<dbReference type="Proteomes" id="UP000298246">
    <property type="component" value="Unassembled WGS sequence"/>
</dbReference>
<dbReference type="AlphaFoldDB" id="A0A4Y8Q720"/>
<dbReference type="OrthoDB" id="359066at2"/>